<gene>
    <name evidence="4" type="ORF">CLV62_101220</name>
</gene>
<dbReference type="EMBL" id="QICL01000001">
    <property type="protein sequence ID" value="PXV68954.1"/>
    <property type="molecule type" value="Genomic_DNA"/>
</dbReference>
<dbReference type="RefSeq" id="WP_110308928.1">
    <property type="nucleotide sequence ID" value="NZ_QICL01000001.1"/>
</dbReference>
<dbReference type="GO" id="GO:0003677">
    <property type="term" value="F:DNA binding"/>
    <property type="evidence" value="ECO:0007669"/>
    <property type="project" value="UniProtKB-KW"/>
</dbReference>
<evidence type="ECO:0000313" key="5">
    <source>
        <dbReference type="Proteomes" id="UP000247973"/>
    </source>
</evidence>
<accession>A0A2V3PVX8</accession>
<keyword evidence="1 4" id="KW-0238">DNA-binding</keyword>
<comment type="caution">
    <text evidence="4">The sequence shown here is derived from an EMBL/GenBank/DDBJ whole genome shotgun (WGS) entry which is preliminary data.</text>
</comment>
<keyword evidence="5" id="KW-1185">Reference proteome</keyword>
<dbReference type="Proteomes" id="UP000247973">
    <property type="component" value="Unassembled WGS sequence"/>
</dbReference>
<dbReference type="SUPFAM" id="SSF47413">
    <property type="entry name" value="lambda repressor-like DNA-binding domains"/>
    <property type="match status" value="1"/>
</dbReference>
<keyword evidence="2" id="KW-0175">Coiled coil</keyword>
<feature type="domain" description="HTH cro/C1-type" evidence="3">
    <location>
        <begin position="16"/>
        <end position="69"/>
    </location>
</feature>
<name>A0A2V3PVX8_9BACT</name>
<sequence>MNTSFETKKRNDGYSVKRLREILGVKQEDLADKLQVSQQTISKIEQKDILEDELLNNIAKALNVSVEAIKNFSDEAAINIIANTFQDEAVSYAIHYKCTFNPLDKVIELYDGKIELLERMLKAEQEKVNILEQMLKDKK</sequence>
<dbReference type="SMART" id="SM00530">
    <property type="entry name" value="HTH_XRE"/>
    <property type="match status" value="1"/>
</dbReference>
<dbReference type="PROSITE" id="PS50943">
    <property type="entry name" value="HTH_CROC1"/>
    <property type="match status" value="1"/>
</dbReference>
<dbReference type="CDD" id="cd00093">
    <property type="entry name" value="HTH_XRE"/>
    <property type="match status" value="1"/>
</dbReference>
<dbReference type="AlphaFoldDB" id="A0A2V3PVX8"/>
<dbReference type="Pfam" id="PF01381">
    <property type="entry name" value="HTH_3"/>
    <property type="match status" value="1"/>
</dbReference>
<dbReference type="OrthoDB" id="674774at2"/>
<dbReference type="PANTHER" id="PTHR46558">
    <property type="entry name" value="TRACRIPTIONAL REGULATORY PROTEIN-RELATED-RELATED"/>
    <property type="match status" value="1"/>
</dbReference>
<reference evidence="4 5" key="1">
    <citation type="submission" date="2018-03" db="EMBL/GenBank/DDBJ databases">
        <title>Genomic Encyclopedia of Archaeal and Bacterial Type Strains, Phase II (KMG-II): from individual species to whole genera.</title>
        <authorList>
            <person name="Goeker M."/>
        </authorList>
    </citation>
    <scope>NUCLEOTIDE SEQUENCE [LARGE SCALE GENOMIC DNA]</scope>
    <source>
        <strain evidence="4 5">DSM 100214</strain>
    </source>
</reference>
<evidence type="ECO:0000256" key="1">
    <source>
        <dbReference type="ARBA" id="ARBA00023125"/>
    </source>
</evidence>
<feature type="coiled-coil region" evidence="2">
    <location>
        <begin position="107"/>
        <end position="134"/>
    </location>
</feature>
<organism evidence="4 5">
    <name type="scientific">Dysgonomonas alginatilytica</name>
    <dbReference type="NCBI Taxonomy" id="1605892"/>
    <lineage>
        <taxon>Bacteria</taxon>
        <taxon>Pseudomonadati</taxon>
        <taxon>Bacteroidota</taxon>
        <taxon>Bacteroidia</taxon>
        <taxon>Bacteroidales</taxon>
        <taxon>Dysgonomonadaceae</taxon>
        <taxon>Dysgonomonas</taxon>
    </lineage>
</organism>
<proteinExistence type="predicted"/>
<evidence type="ECO:0000259" key="3">
    <source>
        <dbReference type="PROSITE" id="PS50943"/>
    </source>
</evidence>
<dbReference type="InterPro" id="IPR010982">
    <property type="entry name" value="Lambda_DNA-bd_dom_sf"/>
</dbReference>
<dbReference type="Gene3D" id="1.10.260.40">
    <property type="entry name" value="lambda repressor-like DNA-binding domains"/>
    <property type="match status" value="1"/>
</dbReference>
<dbReference type="InterPro" id="IPR001387">
    <property type="entry name" value="Cro/C1-type_HTH"/>
</dbReference>
<evidence type="ECO:0000256" key="2">
    <source>
        <dbReference type="SAM" id="Coils"/>
    </source>
</evidence>
<evidence type="ECO:0000313" key="4">
    <source>
        <dbReference type="EMBL" id="PXV68954.1"/>
    </source>
</evidence>
<dbReference type="PANTHER" id="PTHR46558:SF4">
    <property type="entry name" value="DNA-BIDING PHAGE PROTEIN"/>
    <property type="match status" value="1"/>
</dbReference>
<protein>
    <submittedName>
        <fullName evidence="4">DNA-binding XRE family transcriptional regulator</fullName>
    </submittedName>
</protein>